<name>A0AB74QGN7_CLODI</name>
<reference evidence="2 3" key="1">
    <citation type="submission" date="2019-02" db="EMBL/GenBank/DDBJ databases">
        <authorList>
            <consortium name="Pathogen Informatics"/>
        </authorList>
    </citation>
    <scope>NUCLEOTIDE SEQUENCE [LARGE SCALE GENOMIC DNA]</scope>
    <source>
        <strain evidence="3">clo34</strain>
    </source>
</reference>
<dbReference type="Pfam" id="PF06810">
    <property type="entry name" value="Phage_scaffold"/>
    <property type="match status" value="1"/>
</dbReference>
<comment type="caution">
    <text evidence="2">The sequence shown here is derived from an EMBL/GenBank/DDBJ whole genome shotgun (WGS) entry which is preliminary data.</text>
</comment>
<dbReference type="AlphaFoldDB" id="A0AB74QGN7"/>
<evidence type="ECO:0000313" key="3">
    <source>
        <dbReference type="Proteomes" id="UP000411588"/>
    </source>
</evidence>
<gene>
    <name evidence="2" type="ORF">SAMEA1402399_03916</name>
</gene>
<keyword evidence="1" id="KW-0175">Coiled coil</keyword>
<feature type="coiled-coil region" evidence="1">
    <location>
        <begin position="20"/>
        <end position="61"/>
    </location>
</feature>
<proteinExistence type="predicted"/>
<dbReference type="EMBL" id="CAADAN010000022">
    <property type="protein sequence ID" value="VFD36260.1"/>
    <property type="molecule type" value="Genomic_DNA"/>
</dbReference>
<protein>
    <submittedName>
        <fullName evidence="2">Minor structural GP20 protein</fullName>
    </submittedName>
</protein>
<evidence type="ECO:0000313" key="2">
    <source>
        <dbReference type="EMBL" id="VFD36260.1"/>
    </source>
</evidence>
<sequence>MNKEFLSGLGLKDDIITQVLESHSSTLEKEKEKYQSLEIKVGGLEQQLKDANKEIKGYKDMNIEDIQKKALEWEAKYNDDTKALKEQLENKDYENTLKEFLGKYKFSSELSKMAVFADLKEKKLKRENGTLLGAEEYLNQLKEKDPGAFLSDDVPGTVISSTKGLQDGKVLNKNEDANIALRSLLGRE</sequence>
<organism evidence="2 3">
    <name type="scientific">Clostridioides difficile</name>
    <name type="common">Peptoclostridium difficile</name>
    <dbReference type="NCBI Taxonomy" id="1496"/>
    <lineage>
        <taxon>Bacteria</taxon>
        <taxon>Bacillati</taxon>
        <taxon>Bacillota</taxon>
        <taxon>Clostridia</taxon>
        <taxon>Peptostreptococcales</taxon>
        <taxon>Peptostreptococcaceae</taxon>
        <taxon>Clostridioides</taxon>
    </lineage>
</organism>
<dbReference type="Proteomes" id="UP000411588">
    <property type="component" value="Unassembled WGS sequence"/>
</dbReference>
<evidence type="ECO:0000256" key="1">
    <source>
        <dbReference type="SAM" id="Coils"/>
    </source>
</evidence>
<dbReference type="RefSeq" id="WP_095899667.1">
    <property type="nucleotide sequence ID" value="NZ_CAACZS010000018.1"/>
</dbReference>
<dbReference type="InterPro" id="IPR009636">
    <property type="entry name" value="SCAF"/>
</dbReference>
<accession>A0AB74QGN7</accession>